<protein>
    <submittedName>
        <fullName evidence="1">PIR Superfamily Protein</fullName>
    </submittedName>
</protein>
<gene>
    <name evidence="1" type="ORF">POVWA1_074300</name>
</gene>
<organism evidence="1 2">
    <name type="scientific">Plasmodium ovale wallikeri</name>
    <dbReference type="NCBI Taxonomy" id="864142"/>
    <lineage>
        <taxon>Eukaryota</taxon>
        <taxon>Sar</taxon>
        <taxon>Alveolata</taxon>
        <taxon>Apicomplexa</taxon>
        <taxon>Aconoidasida</taxon>
        <taxon>Haemosporida</taxon>
        <taxon>Plasmodiidae</taxon>
        <taxon>Plasmodium</taxon>
        <taxon>Plasmodium (Plasmodium)</taxon>
    </lineage>
</organism>
<accession>A0A1A9AHM5</accession>
<keyword evidence="2" id="KW-1185">Reference proteome</keyword>
<dbReference type="EMBL" id="FLRD01001005">
    <property type="protein sequence ID" value="SBT56086.1"/>
    <property type="molecule type" value="Genomic_DNA"/>
</dbReference>
<reference evidence="2" key="1">
    <citation type="submission" date="2016-05" db="EMBL/GenBank/DDBJ databases">
        <authorList>
            <person name="Naeem Raeece"/>
        </authorList>
    </citation>
    <scope>NUCLEOTIDE SEQUENCE [LARGE SCALE GENOMIC DNA]</scope>
</reference>
<dbReference type="AlphaFoldDB" id="A0A1A9AHM5"/>
<sequence length="79" mass="9408">MEYTEVYEEAIKKYPTDSTIFCKALKSFKEKYELINNQELLTNCKQTSLLVMPIYKDPAREVRTLQRQLEPMEEAHYLA</sequence>
<name>A0A1A9AHM5_PLAOA</name>
<dbReference type="Proteomes" id="UP000078555">
    <property type="component" value="Unassembled WGS sequence"/>
</dbReference>
<evidence type="ECO:0000313" key="1">
    <source>
        <dbReference type="EMBL" id="SBT56086.1"/>
    </source>
</evidence>
<proteinExistence type="predicted"/>
<evidence type="ECO:0000313" key="2">
    <source>
        <dbReference type="Proteomes" id="UP000078555"/>
    </source>
</evidence>